<keyword evidence="3" id="KW-1185">Reference proteome</keyword>
<feature type="region of interest" description="Disordered" evidence="1">
    <location>
        <begin position="126"/>
        <end position="241"/>
    </location>
</feature>
<accession>A0A0K1EG97</accession>
<evidence type="ECO:0000313" key="2">
    <source>
        <dbReference type="EMBL" id="AKT39879.1"/>
    </source>
</evidence>
<dbReference type="Proteomes" id="UP000067626">
    <property type="component" value="Chromosome"/>
</dbReference>
<sequence length="307" mass="33098">MLGRCPRWHRGLSPRRRARLHGIPGTTSRRLSRCLIRHLRCLRVPGTTSRRLSRMPGVPGTTSRRLSRMPGVPRTTSRRLSRMPGVPRTTSRRLSRTPHPSSSLPSRPEDDIASSFTDAWRPEDDIASSFTVPHPSSSLPSRPEDDITSTSSPPAGCPSPLRGDADGVQKRRVGEQRSAEVHGKEPASSAHPKGRTHVPSPPPPPPRSGTPPTHRSPLARHGARPGPPRESRQQKGYGGTQEACGRLRAACGRLRAAKESAGGFPLEDAALLGSAGGAWTLMSHLTPRYSGKAIASAMRRPGPRGSL</sequence>
<evidence type="ECO:0000313" key="3">
    <source>
        <dbReference type="Proteomes" id="UP000067626"/>
    </source>
</evidence>
<feature type="compositionally biased region" description="Low complexity" evidence="1">
    <location>
        <begin position="97"/>
        <end position="106"/>
    </location>
</feature>
<protein>
    <submittedName>
        <fullName evidence="2">Uncharacterized protein</fullName>
    </submittedName>
</protein>
<evidence type="ECO:0000256" key="1">
    <source>
        <dbReference type="SAM" id="MobiDB-lite"/>
    </source>
</evidence>
<organism evidence="2 3">
    <name type="scientific">Chondromyces crocatus</name>
    <dbReference type="NCBI Taxonomy" id="52"/>
    <lineage>
        <taxon>Bacteria</taxon>
        <taxon>Pseudomonadati</taxon>
        <taxon>Myxococcota</taxon>
        <taxon>Polyangia</taxon>
        <taxon>Polyangiales</taxon>
        <taxon>Polyangiaceae</taxon>
        <taxon>Chondromyces</taxon>
    </lineage>
</organism>
<feature type="region of interest" description="Disordered" evidence="1">
    <location>
        <begin position="47"/>
        <end position="114"/>
    </location>
</feature>
<dbReference type="EMBL" id="CP012159">
    <property type="protein sequence ID" value="AKT39879.1"/>
    <property type="molecule type" value="Genomic_DNA"/>
</dbReference>
<dbReference type="AlphaFoldDB" id="A0A0K1EG97"/>
<gene>
    <name evidence="2" type="ORF">CMC5_040300</name>
</gene>
<feature type="compositionally biased region" description="Polar residues" evidence="1">
    <location>
        <begin position="128"/>
        <end position="140"/>
    </location>
</feature>
<feature type="compositionally biased region" description="Pro residues" evidence="1">
    <location>
        <begin position="199"/>
        <end position="209"/>
    </location>
</feature>
<feature type="compositionally biased region" description="Basic and acidic residues" evidence="1">
    <location>
        <begin position="163"/>
        <end position="185"/>
    </location>
</feature>
<proteinExistence type="predicted"/>
<reference evidence="2 3" key="1">
    <citation type="submission" date="2015-07" db="EMBL/GenBank/DDBJ databases">
        <title>Genome analysis of myxobacterium Chondromyces crocatus Cm c5 reveals a high potential for natural compound synthesis and the genetic basis for the loss of fruiting body formation.</title>
        <authorList>
            <person name="Zaburannyi N."/>
            <person name="Bunk B."/>
            <person name="Maier J."/>
            <person name="Overmann J."/>
            <person name="Mueller R."/>
        </authorList>
    </citation>
    <scope>NUCLEOTIDE SEQUENCE [LARGE SCALE GENOMIC DNA]</scope>
    <source>
        <strain evidence="2 3">Cm c5</strain>
    </source>
</reference>
<dbReference type="STRING" id="52.CMC5_040300"/>
<name>A0A0K1EG97_CHOCO</name>
<dbReference type="KEGG" id="ccro:CMC5_040300"/>